<dbReference type="GeneID" id="19175820"/>
<dbReference type="OrthoDB" id="2119945at2759"/>
<feature type="region of interest" description="Disordered" evidence="1">
    <location>
        <begin position="316"/>
        <end position="367"/>
    </location>
</feature>
<dbReference type="eggNOG" id="ENOG502RXNE">
    <property type="taxonomic scope" value="Eukaryota"/>
</dbReference>
<feature type="compositionally biased region" description="Basic and acidic residues" evidence="1">
    <location>
        <begin position="177"/>
        <end position="190"/>
    </location>
</feature>
<dbReference type="RefSeq" id="XP_007753435.1">
    <property type="nucleotide sequence ID" value="XM_007755245.1"/>
</dbReference>
<dbReference type="VEuPathDB" id="FungiDB:A1O7_01207"/>
<feature type="domain" description="Domain of unknown function at the cortex 1" evidence="2">
    <location>
        <begin position="20"/>
        <end position="304"/>
    </location>
</feature>
<evidence type="ECO:0000313" key="4">
    <source>
        <dbReference type="Proteomes" id="UP000019473"/>
    </source>
</evidence>
<dbReference type="AlphaFoldDB" id="W9WAB4"/>
<dbReference type="PANTHER" id="PTHR34826:SF2">
    <property type="entry name" value="UPF0590 PROTEIN C409.17C"/>
    <property type="match status" value="1"/>
</dbReference>
<proteinExistence type="predicted"/>
<name>W9WAB4_9EURO</name>
<dbReference type="Pfam" id="PF08588">
    <property type="entry name" value="Duc1"/>
    <property type="match status" value="1"/>
</dbReference>
<comment type="caution">
    <text evidence="3">The sequence shown here is derived from an EMBL/GenBank/DDBJ whole genome shotgun (WGS) entry which is preliminary data.</text>
</comment>
<protein>
    <recommendedName>
        <fullName evidence="2">Domain of unknown function at the cortex 1 domain-containing protein</fullName>
    </recommendedName>
</protein>
<gene>
    <name evidence="3" type="ORF">A1O7_01207</name>
</gene>
<evidence type="ECO:0000313" key="3">
    <source>
        <dbReference type="EMBL" id="EXJ64868.1"/>
    </source>
</evidence>
<dbReference type="HOGENOM" id="CLU_047849_0_1_1"/>
<feature type="region of interest" description="Disordered" evidence="1">
    <location>
        <begin position="170"/>
        <end position="190"/>
    </location>
</feature>
<reference evidence="3 4" key="1">
    <citation type="submission" date="2013-03" db="EMBL/GenBank/DDBJ databases">
        <title>The Genome Sequence of Cladophialophora yegresii CBS 114405.</title>
        <authorList>
            <consortium name="The Broad Institute Genomics Platform"/>
            <person name="Cuomo C."/>
            <person name="de Hoog S."/>
            <person name="Gorbushina A."/>
            <person name="Walker B."/>
            <person name="Young S.K."/>
            <person name="Zeng Q."/>
            <person name="Gargeya S."/>
            <person name="Fitzgerald M."/>
            <person name="Haas B."/>
            <person name="Abouelleil A."/>
            <person name="Allen A.W."/>
            <person name="Alvarado L."/>
            <person name="Arachchi H.M."/>
            <person name="Berlin A.M."/>
            <person name="Chapman S.B."/>
            <person name="Gainer-Dewar J."/>
            <person name="Goldberg J."/>
            <person name="Griggs A."/>
            <person name="Gujja S."/>
            <person name="Hansen M."/>
            <person name="Howarth C."/>
            <person name="Imamovic A."/>
            <person name="Ireland A."/>
            <person name="Larimer J."/>
            <person name="McCowan C."/>
            <person name="Murphy C."/>
            <person name="Pearson M."/>
            <person name="Poon T.W."/>
            <person name="Priest M."/>
            <person name="Roberts A."/>
            <person name="Saif S."/>
            <person name="Shea T."/>
            <person name="Sisk P."/>
            <person name="Sykes S."/>
            <person name="Wortman J."/>
            <person name="Nusbaum C."/>
            <person name="Birren B."/>
        </authorList>
    </citation>
    <scope>NUCLEOTIDE SEQUENCE [LARGE SCALE GENOMIC DNA]</scope>
    <source>
        <strain evidence="3 4">CBS 114405</strain>
    </source>
</reference>
<keyword evidence="4" id="KW-1185">Reference proteome</keyword>
<feature type="compositionally biased region" description="Basic and acidic residues" evidence="1">
    <location>
        <begin position="316"/>
        <end position="330"/>
    </location>
</feature>
<evidence type="ECO:0000259" key="2">
    <source>
        <dbReference type="Pfam" id="PF08588"/>
    </source>
</evidence>
<evidence type="ECO:0000256" key="1">
    <source>
        <dbReference type="SAM" id="MobiDB-lite"/>
    </source>
</evidence>
<dbReference type="STRING" id="1182544.W9WAB4"/>
<feature type="compositionally biased region" description="Acidic residues" evidence="1">
    <location>
        <begin position="357"/>
        <end position="367"/>
    </location>
</feature>
<organism evidence="3 4">
    <name type="scientific">Cladophialophora yegresii CBS 114405</name>
    <dbReference type="NCBI Taxonomy" id="1182544"/>
    <lineage>
        <taxon>Eukaryota</taxon>
        <taxon>Fungi</taxon>
        <taxon>Dikarya</taxon>
        <taxon>Ascomycota</taxon>
        <taxon>Pezizomycotina</taxon>
        <taxon>Eurotiomycetes</taxon>
        <taxon>Chaetothyriomycetidae</taxon>
        <taxon>Chaetothyriales</taxon>
        <taxon>Herpotrichiellaceae</taxon>
        <taxon>Cladophialophora</taxon>
    </lineage>
</organism>
<dbReference type="PANTHER" id="PTHR34826">
    <property type="entry name" value="UPF0590 PROTEIN C409.17C"/>
    <property type="match status" value="1"/>
</dbReference>
<dbReference type="Proteomes" id="UP000019473">
    <property type="component" value="Unassembled WGS sequence"/>
</dbReference>
<sequence length="367" mass="40657">MADQSIPPDPSNASHHSQYRLRVTAGPSYNPSTHKTVPVNASKTLTFETPSIILSLCVRIRHFTGYPSDSPVTAEKYFTSDPHKYDQYSISFSFIPKTDIPGEDLVFGNDFDRPLRDRLPPGANHALRIVKWWIDPGLDGDMYADKPYLYGPALSSWNILRIGDQVIPKDQLQSSSGEEHSHDDKHEWKAPHASAEEFHDAIVEEGCEGSGCELRSSLSIPADSAARKKHFLTASNLSTFTFEAGRLYQADFGNGYLDFNDFSLKLPGFSLNVVGYIDSKTHELRYTLKNRRTGEVYAVVVFTLLFGEELAQAEREHGGANVEDKAEEHGAANTEHAAAKDGPGTIDPAKDKKDADEAVPEDEDDID</sequence>
<accession>W9WAB4</accession>
<dbReference type="EMBL" id="AMGW01000001">
    <property type="protein sequence ID" value="EXJ64868.1"/>
    <property type="molecule type" value="Genomic_DNA"/>
</dbReference>
<dbReference type="InterPro" id="IPR013897">
    <property type="entry name" value="Duc1"/>
</dbReference>